<reference evidence="1" key="1">
    <citation type="submission" date="2020-05" db="EMBL/GenBank/DDBJ databases">
        <title>Mycena genomes resolve the evolution of fungal bioluminescence.</title>
        <authorList>
            <person name="Tsai I.J."/>
        </authorList>
    </citation>
    <scope>NUCLEOTIDE SEQUENCE</scope>
    <source>
        <strain evidence="1">CCC161011</strain>
    </source>
</reference>
<sequence>MVKATPFTPKPALDKLPLAARKDISDNFEANVEDFRARIKALLGTDFTFNINAEEVWAYAEEGQTSAGTCFAGYVEGFISALEYFINKYHEAGKTYFNAAVSQSALTLTVNPLGEKGKTISSDVKDGVYRILFRPGELGYNQTQQYDNILPAIESAPRDGFSLSAKHSIDTDYEGEIDAVQQAISELCGTQFALDPNFEENYRVLAGAKETAKNDKDWELRVGSVSLKYFKGLEFQLERQGFRDDDMIHEGLQEVVKSKTFKIRVVPETSTKRSSETVVDREQGVVYLQCTPKKWGLNPMDMGEDFLRLL</sequence>
<keyword evidence="2" id="KW-1185">Reference proteome</keyword>
<evidence type="ECO:0000313" key="1">
    <source>
        <dbReference type="EMBL" id="KAF7356430.1"/>
    </source>
</evidence>
<proteinExistence type="predicted"/>
<accession>A0A8H6Y8R8</accession>
<organism evidence="1 2">
    <name type="scientific">Mycena venus</name>
    <dbReference type="NCBI Taxonomy" id="2733690"/>
    <lineage>
        <taxon>Eukaryota</taxon>
        <taxon>Fungi</taxon>
        <taxon>Dikarya</taxon>
        <taxon>Basidiomycota</taxon>
        <taxon>Agaricomycotina</taxon>
        <taxon>Agaricomycetes</taxon>
        <taxon>Agaricomycetidae</taxon>
        <taxon>Agaricales</taxon>
        <taxon>Marasmiineae</taxon>
        <taxon>Mycenaceae</taxon>
        <taxon>Mycena</taxon>
    </lineage>
</organism>
<name>A0A8H6Y8R8_9AGAR</name>
<dbReference type="EMBL" id="JACAZI010000007">
    <property type="protein sequence ID" value="KAF7356430.1"/>
    <property type="molecule type" value="Genomic_DNA"/>
</dbReference>
<protein>
    <submittedName>
        <fullName evidence="1">Uncharacterized protein</fullName>
    </submittedName>
</protein>
<evidence type="ECO:0000313" key="2">
    <source>
        <dbReference type="Proteomes" id="UP000620124"/>
    </source>
</evidence>
<dbReference type="AlphaFoldDB" id="A0A8H6Y8R8"/>
<gene>
    <name evidence="1" type="ORF">MVEN_00975900</name>
</gene>
<comment type="caution">
    <text evidence="1">The sequence shown here is derived from an EMBL/GenBank/DDBJ whole genome shotgun (WGS) entry which is preliminary data.</text>
</comment>
<dbReference type="OrthoDB" id="2364174at2759"/>
<dbReference type="Proteomes" id="UP000620124">
    <property type="component" value="Unassembled WGS sequence"/>
</dbReference>